<keyword evidence="4" id="KW-0804">Transcription</keyword>
<dbReference type="PANTHER" id="PTHR30385:SF4">
    <property type="entry name" value="RNA POLYMERASE SIGMA-E FACTOR"/>
    <property type="match status" value="1"/>
</dbReference>
<feature type="domain" description="RNA polymerase sigma factor 70 region 4 type 2" evidence="5">
    <location>
        <begin position="119"/>
        <end position="171"/>
    </location>
</feature>
<evidence type="ECO:0000256" key="1">
    <source>
        <dbReference type="ARBA" id="ARBA00023015"/>
    </source>
</evidence>
<evidence type="ECO:0000256" key="2">
    <source>
        <dbReference type="ARBA" id="ARBA00023082"/>
    </source>
</evidence>
<dbReference type="RefSeq" id="WP_041348474.1">
    <property type="nucleotide sequence ID" value="NZ_CP069280.1"/>
</dbReference>
<keyword evidence="1" id="KW-0805">Transcription regulation</keyword>
<dbReference type="Gene3D" id="1.10.10.10">
    <property type="entry name" value="Winged helix-like DNA-binding domain superfamily/Winged helix DNA-binding domain"/>
    <property type="match status" value="1"/>
</dbReference>
<dbReference type="InterPro" id="IPR013325">
    <property type="entry name" value="RNA_pol_sigma_r2"/>
</dbReference>
<sequence length="180" mass="21373">MYKLLEKYKKGDREALTKIIAYFIPIILKEAPKWKISCYEYEDLVQHGYLSVIKAVNMFKGEESKFIPYCIKTIKTNYKALLKGEIKHHREIPDENISDKGNEYFFTIEDEIIAYENIKELYKALDKLTPEEKEVIDSFYIKNNSLQEIASYTNKSYNSVRYTKEKAIKKLQKIFEEHSL</sequence>
<keyword evidence="2" id="KW-0731">Sigma factor</keyword>
<dbReference type="Gene3D" id="1.20.120.1810">
    <property type="match status" value="1"/>
</dbReference>
<dbReference type="PANTHER" id="PTHR30385">
    <property type="entry name" value="SIGMA FACTOR F FLAGELLAR"/>
    <property type="match status" value="1"/>
</dbReference>
<dbReference type="InterPro" id="IPR013249">
    <property type="entry name" value="RNA_pol_sigma70_r4_t2"/>
</dbReference>
<dbReference type="NCBIfam" id="TIGR02937">
    <property type="entry name" value="sigma70-ECF"/>
    <property type="match status" value="1"/>
</dbReference>
<accession>A0ABD7CPK6</accession>
<evidence type="ECO:0000256" key="4">
    <source>
        <dbReference type="ARBA" id="ARBA00023163"/>
    </source>
</evidence>
<reference evidence="6 7" key="1">
    <citation type="journal article" date="2014" name="J. Infect. Dis.">
        <title>Molecular characterization of a novel botulinum neurotoxin type H gene.</title>
        <authorList>
            <person name="Dover N."/>
            <person name="Barash J.R."/>
            <person name="Hill K.K."/>
            <person name="Xie G."/>
            <person name="Arnon S.S."/>
        </authorList>
    </citation>
    <scope>NUCLEOTIDE SEQUENCE [LARGE SCALE GENOMIC DNA]</scope>
    <source>
        <strain evidence="6 7">IBCA10-7060</strain>
    </source>
</reference>
<dbReference type="Pfam" id="PF08281">
    <property type="entry name" value="Sigma70_r4_2"/>
    <property type="match status" value="1"/>
</dbReference>
<dbReference type="SUPFAM" id="SSF88946">
    <property type="entry name" value="Sigma2 domain of RNA polymerase sigma factors"/>
    <property type="match status" value="1"/>
</dbReference>
<proteinExistence type="predicted"/>
<dbReference type="CDD" id="cd06171">
    <property type="entry name" value="Sigma70_r4"/>
    <property type="match status" value="1"/>
</dbReference>
<evidence type="ECO:0000313" key="6">
    <source>
        <dbReference type="EMBL" id="QRI55197.1"/>
    </source>
</evidence>
<keyword evidence="3" id="KW-0238">DNA-binding</keyword>
<protein>
    <submittedName>
        <fullName evidence="6">Sigma-70 family RNA polymerase sigma factor</fullName>
    </submittedName>
</protein>
<dbReference type="SUPFAM" id="SSF88659">
    <property type="entry name" value="Sigma3 and sigma4 domains of RNA polymerase sigma factors"/>
    <property type="match status" value="1"/>
</dbReference>
<evidence type="ECO:0000313" key="7">
    <source>
        <dbReference type="Proteomes" id="UP000663464"/>
    </source>
</evidence>
<organism evidence="6 7">
    <name type="scientific">Clostridium botulinum</name>
    <dbReference type="NCBI Taxonomy" id="1491"/>
    <lineage>
        <taxon>Bacteria</taxon>
        <taxon>Bacillati</taxon>
        <taxon>Bacillota</taxon>
        <taxon>Clostridia</taxon>
        <taxon>Eubacteriales</taxon>
        <taxon>Clostridiaceae</taxon>
        <taxon>Clostridium</taxon>
    </lineage>
</organism>
<dbReference type="InterPro" id="IPR013324">
    <property type="entry name" value="RNA_pol_sigma_r3/r4-like"/>
</dbReference>
<dbReference type="AlphaFoldDB" id="A0ABD7CPK6"/>
<gene>
    <name evidence="6" type="ORF">JQS73_08900</name>
</gene>
<evidence type="ECO:0000259" key="5">
    <source>
        <dbReference type="Pfam" id="PF08281"/>
    </source>
</evidence>
<dbReference type="InterPro" id="IPR036388">
    <property type="entry name" value="WH-like_DNA-bd_sf"/>
</dbReference>
<evidence type="ECO:0000256" key="3">
    <source>
        <dbReference type="ARBA" id="ARBA00023125"/>
    </source>
</evidence>
<dbReference type="GO" id="GO:0016987">
    <property type="term" value="F:sigma factor activity"/>
    <property type="evidence" value="ECO:0007669"/>
    <property type="project" value="UniProtKB-KW"/>
</dbReference>
<dbReference type="EMBL" id="CP069280">
    <property type="protein sequence ID" value="QRI55197.1"/>
    <property type="molecule type" value="Genomic_DNA"/>
</dbReference>
<dbReference type="GO" id="GO:0003677">
    <property type="term" value="F:DNA binding"/>
    <property type="evidence" value="ECO:0007669"/>
    <property type="project" value="UniProtKB-KW"/>
</dbReference>
<dbReference type="Proteomes" id="UP000663464">
    <property type="component" value="Chromosome"/>
</dbReference>
<dbReference type="InterPro" id="IPR014284">
    <property type="entry name" value="RNA_pol_sigma-70_dom"/>
</dbReference>
<name>A0ABD7CPK6_CLOBO</name>